<organism evidence="3 4">
    <name type="scientific">Lysobacter korlensis</name>
    <dbReference type="NCBI Taxonomy" id="553636"/>
    <lineage>
        <taxon>Bacteria</taxon>
        <taxon>Pseudomonadati</taxon>
        <taxon>Pseudomonadota</taxon>
        <taxon>Gammaproteobacteria</taxon>
        <taxon>Lysobacterales</taxon>
        <taxon>Lysobacteraceae</taxon>
        <taxon>Lysobacter</taxon>
    </lineage>
</organism>
<protein>
    <submittedName>
        <fullName evidence="3">Alpha/beta fold hydrolase</fullName>
    </submittedName>
</protein>
<evidence type="ECO:0000259" key="2">
    <source>
        <dbReference type="Pfam" id="PF12697"/>
    </source>
</evidence>
<name>A0ABV6RXI0_9GAMM</name>
<dbReference type="Pfam" id="PF12697">
    <property type="entry name" value="Abhydrolase_6"/>
    <property type="match status" value="1"/>
</dbReference>
<dbReference type="GO" id="GO:0016787">
    <property type="term" value="F:hydrolase activity"/>
    <property type="evidence" value="ECO:0007669"/>
    <property type="project" value="UniProtKB-KW"/>
</dbReference>
<dbReference type="Proteomes" id="UP001589896">
    <property type="component" value="Unassembled WGS sequence"/>
</dbReference>
<dbReference type="EMBL" id="JBHLTG010000009">
    <property type="protein sequence ID" value="MFC0681689.1"/>
    <property type="molecule type" value="Genomic_DNA"/>
</dbReference>
<dbReference type="RefSeq" id="WP_386674768.1">
    <property type="nucleotide sequence ID" value="NZ_JBHLTG010000009.1"/>
</dbReference>
<comment type="caution">
    <text evidence="3">The sequence shown here is derived from an EMBL/GenBank/DDBJ whole genome shotgun (WGS) entry which is preliminary data.</text>
</comment>
<dbReference type="InterPro" id="IPR000073">
    <property type="entry name" value="AB_hydrolase_1"/>
</dbReference>
<dbReference type="PANTHER" id="PTHR43039">
    <property type="entry name" value="ESTERASE-RELATED"/>
    <property type="match status" value="1"/>
</dbReference>
<sequence>MPLAKTRSDVLRRNNVRLSGNPAGRPLMFAHGFGCNQEMWRYVAPAFEAEYRVVLFDAVGAGGSDRSAYDRGKYDSLHGYADDVLEIVDTLGLDDVVFVGHSVSAMVGVLAANRASSPIGALVLVGPSPRYLNDDGYLGGFDRPDIDALLDALDANHLDWSAQLAPVIMGNPERPELGAELTASFCSTDPAVARHFARVTFLSDNRRDLAEVRIPTLILQCTDDAIAPRPVGEYVHSQIASSRLVVLNATGHCPNLSHPELLIPQLRTFLTDDAPS</sequence>
<reference evidence="3 4" key="1">
    <citation type="submission" date="2024-09" db="EMBL/GenBank/DDBJ databases">
        <authorList>
            <person name="Sun Q."/>
            <person name="Mori K."/>
        </authorList>
    </citation>
    <scope>NUCLEOTIDE SEQUENCE [LARGE SCALE GENOMIC DNA]</scope>
    <source>
        <strain evidence="3 4">KCTC 23076</strain>
    </source>
</reference>
<dbReference type="InterPro" id="IPR029058">
    <property type="entry name" value="AB_hydrolase_fold"/>
</dbReference>
<accession>A0ABV6RXI0</accession>
<evidence type="ECO:0000256" key="1">
    <source>
        <dbReference type="ARBA" id="ARBA00008645"/>
    </source>
</evidence>
<proteinExistence type="inferred from homology"/>
<evidence type="ECO:0000313" key="4">
    <source>
        <dbReference type="Proteomes" id="UP001589896"/>
    </source>
</evidence>
<keyword evidence="3" id="KW-0378">Hydrolase</keyword>
<dbReference type="SUPFAM" id="SSF53474">
    <property type="entry name" value="alpha/beta-Hydrolases"/>
    <property type="match status" value="1"/>
</dbReference>
<feature type="domain" description="AB hydrolase-1" evidence="2">
    <location>
        <begin position="29"/>
        <end position="262"/>
    </location>
</feature>
<keyword evidence="4" id="KW-1185">Reference proteome</keyword>
<dbReference type="Gene3D" id="3.40.50.1820">
    <property type="entry name" value="alpha/beta hydrolase"/>
    <property type="match status" value="1"/>
</dbReference>
<comment type="similarity">
    <text evidence="1">Belongs to the AB hydrolase superfamily.</text>
</comment>
<gene>
    <name evidence="3" type="ORF">ACFFGH_27985</name>
</gene>
<evidence type="ECO:0000313" key="3">
    <source>
        <dbReference type="EMBL" id="MFC0681689.1"/>
    </source>
</evidence>